<evidence type="ECO:0000313" key="4">
    <source>
        <dbReference type="Proteomes" id="UP000283644"/>
    </source>
</evidence>
<evidence type="ECO:0000313" key="3">
    <source>
        <dbReference type="EMBL" id="RHW27751.1"/>
    </source>
</evidence>
<accession>A0A417Y5C9</accession>
<dbReference type="RefSeq" id="WP_118924706.1">
    <property type="nucleotide sequence ID" value="NZ_QXGH01000012.1"/>
</dbReference>
<keyword evidence="1" id="KW-1133">Transmembrane helix</keyword>
<dbReference type="OrthoDB" id="3296350at2"/>
<comment type="caution">
    <text evidence="3">The sequence shown here is derived from an EMBL/GenBank/DDBJ whole genome shotgun (WGS) entry which is preliminary data.</text>
</comment>
<feature type="domain" description="YiaAB two helix" evidence="2">
    <location>
        <begin position="8"/>
        <end position="60"/>
    </location>
</feature>
<dbReference type="InterPro" id="IPR008024">
    <property type="entry name" value="YiaAB"/>
</dbReference>
<keyword evidence="1" id="KW-0812">Transmembrane</keyword>
<name>A0A417Y5C9_9ACTN</name>
<dbReference type="EMBL" id="QXGH01000012">
    <property type="protein sequence ID" value="RHW27751.1"/>
    <property type="molecule type" value="Genomic_DNA"/>
</dbReference>
<protein>
    <recommendedName>
        <fullName evidence="2">YiaAB two helix domain-containing protein</fullName>
    </recommendedName>
</protein>
<evidence type="ECO:0000259" key="2">
    <source>
        <dbReference type="Pfam" id="PF05360"/>
    </source>
</evidence>
<reference evidence="3 4" key="1">
    <citation type="submission" date="2018-09" db="EMBL/GenBank/DDBJ databases">
        <title>Genome sequencing of Nocardioides immobilis CCTCC AB 2017083 for comparison to Nocardioides silvaticus.</title>
        <authorList>
            <person name="Li C."/>
            <person name="Wang G."/>
        </authorList>
    </citation>
    <scope>NUCLEOTIDE SEQUENCE [LARGE SCALE GENOMIC DNA]</scope>
    <source>
        <strain evidence="3 4">CCTCC AB 2017083</strain>
    </source>
</reference>
<proteinExistence type="predicted"/>
<dbReference type="Proteomes" id="UP000283644">
    <property type="component" value="Unassembled WGS sequence"/>
</dbReference>
<evidence type="ECO:0000256" key="1">
    <source>
        <dbReference type="SAM" id="Phobius"/>
    </source>
</evidence>
<dbReference type="AlphaFoldDB" id="A0A417Y5C9"/>
<sequence length="75" mass="8300">MTKMTYAFYLQSAISFGAAMLFMLGGIYFIPADPWVRAFLGLGALFLVNSSFALAKCVRDQQETRAAEGHVAPYR</sequence>
<keyword evidence="4" id="KW-1185">Reference proteome</keyword>
<feature type="transmembrane region" description="Helical" evidence="1">
    <location>
        <begin position="7"/>
        <end position="30"/>
    </location>
</feature>
<organism evidence="3 4">
    <name type="scientific">Nocardioides immobilis</name>
    <dbReference type="NCBI Taxonomy" id="2049295"/>
    <lineage>
        <taxon>Bacteria</taxon>
        <taxon>Bacillati</taxon>
        <taxon>Actinomycetota</taxon>
        <taxon>Actinomycetes</taxon>
        <taxon>Propionibacteriales</taxon>
        <taxon>Nocardioidaceae</taxon>
        <taxon>Nocardioides</taxon>
    </lineage>
</organism>
<keyword evidence="1" id="KW-0472">Membrane</keyword>
<gene>
    <name evidence="3" type="ORF">D0Z08_07590</name>
</gene>
<feature type="transmembrane region" description="Helical" evidence="1">
    <location>
        <begin position="36"/>
        <end position="55"/>
    </location>
</feature>
<dbReference type="Pfam" id="PF05360">
    <property type="entry name" value="YiaAB"/>
    <property type="match status" value="1"/>
</dbReference>